<dbReference type="AlphaFoldDB" id="L8GGS0"/>
<dbReference type="OrthoDB" id="5946976at2759"/>
<evidence type="ECO:0000256" key="1">
    <source>
        <dbReference type="SAM" id="MobiDB-lite"/>
    </source>
</evidence>
<dbReference type="Proteomes" id="UP000011083">
    <property type="component" value="Unassembled WGS sequence"/>
</dbReference>
<feature type="region of interest" description="Disordered" evidence="1">
    <location>
        <begin position="182"/>
        <end position="215"/>
    </location>
</feature>
<dbReference type="KEGG" id="acan:ACA1_400010"/>
<dbReference type="PANTHER" id="PTHR43283">
    <property type="entry name" value="BETA-LACTAMASE-RELATED"/>
    <property type="match status" value="1"/>
</dbReference>
<dbReference type="VEuPathDB" id="AmoebaDB:ACA1_400010"/>
<gene>
    <name evidence="3" type="ORF">ACA1_400010</name>
</gene>
<dbReference type="InterPro" id="IPR050789">
    <property type="entry name" value="Diverse_Enzym_Activities"/>
</dbReference>
<dbReference type="EMBL" id="KB008145">
    <property type="protein sequence ID" value="ELR11948.1"/>
    <property type="molecule type" value="Genomic_DNA"/>
</dbReference>
<keyword evidence="4" id="KW-1185">Reference proteome</keyword>
<evidence type="ECO:0000313" key="4">
    <source>
        <dbReference type="Proteomes" id="UP000011083"/>
    </source>
</evidence>
<evidence type="ECO:0000313" key="3">
    <source>
        <dbReference type="EMBL" id="ELR11948.1"/>
    </source>
</evidence>
<sequence>MACAIVWRGRVTAQGVLGVRRQGSPQPATLGDRWHLGSCTKAMTATLAAILANDGVISLDTPITEALADHLATTRVDSAWRHVTLNMLLHNRGGAPQDIPADDMRACCAGGLSPTESRLELAKRILARPPAVAPGTSHVYSNAGFAMVGAALELRTGTAWERLMQDSLWAPLGITTGSFGAPGTSSGVDAPHGHTESDCRPVAPGPGSDNPAAIGPAGTAAMTVRDWARFVALHLDQGRGATAPRLLSPEAFKRLHWPLQGDEAAYAMGWVVSEQPGWGGRCLTHSGDNTLWHCTSWLAPEKEFALLVATNRSGASVACNDVVLALIGDHRTHEGASSL</sequence>
<name>L8GGS0_ACACF</name>
<feature type="domain" description="Beta-lactamase-related" evidence="2">
    <location>
        <begin position="1"/>
        <end position="315"/>
    </location>
</feature>
<dbReference type="Pfam" id="PF00144">
    <property type="entry name" value="Beta-lactamase"/>
    <property type="match status" value="1"/>
</dbReference>
<dbReference type="Gene3D" id="3.40.710.10">
    <property type="entry name" value="DD-peptidase/beta-lactamase superfamily"/>
    <property type="match status" value="1"/>
</dbReference>
<dbReference type="InterPro" id="IPR012338">
    <property type="entry name" value="Beta-lactam/transpept-like"/>
</dbReference>
<dbReference type="SUPFAM" id="SSF56601">
    <property type="entry name" value="beta-lactamase/transpeptidase-like"/>
    <property type="match status" value="1"/>
</dbReference>
<dbReference type="OMA" id="HAGSNTM"/>
<organism evidence="3 4">
    <name type="scientific">Acanthamoeba castellanii (strain ATCC 30010 / Neff)</name>
    <dbReference type="NCBI Taxonomy" id="1257118"/>
    <lineage>
        <taxon>Eukaryota</taxon>
        <taxon>Amoebozoa</taxon>
        <taxon>Discosea</taxon>
        <taxon>Longamoebia</taxon>
        <taxon>Centramoebida</taxon>
        <taxon>Acanthamoebidae</taxon>
        <taxon>Acanthamoeba</taxon>
    </lineage>
</organism>
<dbReference type="InterPro" id="IPR001466">
    <property type="entry name" value="Beta-lactam-related"/>
</dbReference>
<protein>
    <submittedName>
        <fullName evidence="3">Betalactamase</fullName>
    </submittedName>
</protein>
<reference evidence="3 4" key="1">
    <citation type="journal article" date="2013" name="Genome Biol.">
        <title>Genome of Acanthamoeba castellanii highlights extensive lateral gene transfer and early evolution of tyrosine kinase signaling.</title>
        <authorList>
            <person name="Clarke M."/>
            <person name="Lohan A.J."/>
            <person name="Liu B."/>
            <person name="Lagkouvardos I."/>
            <person name="Roy S."/>
            <person name="Zafar N."/>
            <person name="Bertelli C."/>
            <person name="Schilde C."/>
            <person name="Kianianmomeni A."/>
            <person name="Burglin T.R."/>
            <person name="Frech C."/>
            <person name="Turcotte B."/>
            <person name="Kopec K.O."/>
            <person name="Synnott J.M."/>
            <person name="Choo C."/>
            <person name="Paponov I."/>
            <person name="Finkler A."/>
            <person name="Soon Heng Tan C."/>
            <person name="Hutchins A.P."/>
            <person name="Weinmeier T."/>
            <person name="Rattei T."/>
            <person name="Chu J.S."/>
            <person name="Gimenez G."/>
            <person name="Irimia M."/>
            <person name="Rigden D.J."/>
            <person name="Fitzpatrick D.A."/>
            <person name="Lorenzo-Morales J."/>
            <person name="Bateman A."/>
            <person name="Chiu C.H."/>
            <person name="Tang P."/>
            <person name="Hegemann P."/>
            <person name="Fromm H."/>
            <person name="Raoult D."/>
            <person name="Greub G."/>
            <person name="Miranda-Saavedra D."/>
            <person name="Chen N."/>
            <person name="Nash P."/>
            <person name="Ginger M.L."/>
            <person name="Horn M."/>
            <person name="Schaap P."/>
            <person name="Caler L."/>
            <person name="Loftus B."/>
        </authorList>
    </citation>
    <scope>NUCLEOTIDE SEQUENCE [LARGE SCALE GENOMIC DNA]</scope>
    <source>
        <strain evidence="3 4">Neff</strain>
    </source>
</reference>
<dbReference type="GeneID" id="14912459"/>
<dbReference type="STRING" id="1257118.L8GGS0"/>
<dbReference type="RefSeq" id="XP_004333961.1">
    <property type="nucleotide sequence ID" value="XM_004333913.1"/>
</dbReference>
<evidence type="ECO:0000259" key="2">
    <source>
        <dbReference type="Pfam" id="PF00144"/>
    </source>
</evidence>
<proteinExistence type="predicted"/>
<accession>L8GGS0</accession>